<dbReference type="GO" id="GO:0006685">
    <property type="term" value="P:sphingomyelin catabolic process"/>
    <property type="evidence" value="ECO:0007669"/>
    <property type="project" value="TreeGrafter"/>
</dbReference>
<evidence type="ECO:0000313" key="8">
    <source>
        <dbReference type="EMBL" id="CAF3911671.1"/>
    </source>
</evidence>
<feature type="domain" description="Calcineurin-like phosphoesterase" evidence="7">
    <location>
        <begin position="28"/>
        <end position="273"/>
    </location>
</feature>
<dbReference type="GO" id="GO:0005615">
    <property type="term" value="C:extracellular space"/>
    <property type="evidence" value="ECO:0007669"/>
    <property type="project" value="TreeGrafter"/>
</dbReference>
<dbReference type="InterPro" id="IPR029052">
    <property type="entry name" value="Metallo-depent_PP-like"/>
</dbReference>
<dbReference type="InterPro" id="IPR032675">
    <property type="entry name" value="LRR_dom_sf"/>
</dbReference>
<keyword evidence="4" id="KW-0378">Hydrolase</keyword>
<dbReference type="PROSITE" id="PS51450">
    <property type="entry name" value="LRR"/>
    <property type="match status" value="3"/>
</dbReference>
<dbReference type="InterPro" id="IPR004843">
    <property type="entry name" value="Calcineurin-like_PHP"/>
</dbReference>
<comment type="caution">
    <text evidence="8">The sequence shown here is derived from an EMBL/GenBank/DDBJ whole genome shotgun (WGS) entry which is preliminary data.</text>
</comment>
<dbReference type="PANTHER" id="PTHR10340:SF34">
    <property type="entry name" value="SPHINGOMYELIN PHOSPHODIESTERASE"/>
    <property type="match status" value="1"/>
</dbReference>
<dbReference type="AlphaFoldDB" id="A0A819IAD4"/>
<evidence type="ECO:0000256" key="3">
    <source>
        <dbReference type="ARBA" id="ARBA00022737"/>
    </source>
</evidence>
<reference evidence="8" key="1">
    <citation type="submission" date="2021-02" db="EMBL/GenBank/DDBJ databases">
        <authorList>
            <person name="Nowell W R."/>
        </authorList>
    </citation>
    <scope>NUCLEOTIDE SEQUENCE</scope>
</reference>
<dbReference type="GO" id="GO:0046513">
    <property type="term" value="P:ceramide biosynthetic process"/>
    <property type="evidence" value="ECO:0007669"/>
    <property type="project" value="TreeGrafter"/>
</dbReference>
<feature type="compositionally biased region" description="Pro residues" evidence="6">
    <location>
        <begin position="10"/>
        <end position="23"/>
    </location>
</feature>
<keyword evidence="3" id="KW-0677">Repeat</keyword>
<dbReference type="Gene3D" id="3.60.21.10">
    <property type="match status" value="1"/>
</dbReference>
<dbReference type="SUPFAM" id="SSF52058">
    <property type="entry name" value="L domain-like"/>
    <property type="match status" value="1"/>
</dbReference>
<evidence type="ECO:0000313" key="9">
    <source>
        <dbReference type="Proteomes" id="UP000663836"/>
    </source>
</evidence>
<sequence>MRWNITLPGRKPPPHPPQPPAPESPKLTVLHLSDIHVDFGYKPGSLAECYQPVCCRGDYRGCDLPYWTAEAVVQYIATTEKNIDFVYFTGDLPPHNVWNQSRADQIYTINTINQLLAKTFPNTTFYSAVGNHESAPSNLFPTPIIPRENISWLYEVLADRWINLGLPADTRESILHGAFYTAVIRPGLRLVSLNMNYCAPDNYWLFINGTDPLDQLQWLVQWLQYAEDHEEKVHIIAHYPPRFCLAVFSWNFNRIINRYENTIAGQFYGHTHYDEFNMFYDEIDPTRPVSMAYITPSLSPRPFSNPSYRIYTMDGNYSGINHRRYSFTFINLIRSTSSTFTNFISTFPSNDLVIEFTFISVIINSIQYSSINNRSYEFNLKSMDDSRFYQMSIINSGQMEFISNGSSNIEFTAELTVVNCSLKNVSLSQTIFDLDLSSNKLISIPSLMNFQEMREIDLKNNLIEEITKYIFNNMANLWRIDLPNNRIRNIESDSFVGVELIKLELNTNLLTSLETLTNDNKRISFLNPLNNSLAFFGISNNLIDNLNSLKYMTKLDNITSCCNQIKKLDSNMFSQVSQLEWLDLSYNKIEFIDSMAFNGTIIRNLNLAGNPISSIEMNLQEIQNETSSFLYPISSTISSLSFSNCTNLIEIHWFIISKLEILSDLNLSQLNKTNYFWICRKTYVDNQDSIINWNYPLGLRFILNGIQLNDNDYCLTKLISYTLNKTTLIIDIDHSCNCFIFKFKDSFDSEQQPNCIRNDSIIN</sequence>
<gene>
    <name evidence="8" type="ORF">JBS370_LOCUS21434</name>
</gene>
<dbReference type="SMART" id="SM00369">
    <property type="entry name" value="LRR_TYP"/>
    <property type="match status" value="3"/>
</dbReference>
<dbReference type="InterPro" id="IPR041805">
    <property type="entry name" value="ASMase/PPN1_MPP"/>
</dbReference>
<dbReference type="Pfam" id="PF13855">
    <property type="entry name" value="LRR_8"/>
    <property type="match status" value="2"/>
</dbReference>
<accession>A0A819IAD4</accession>
<dbReference type="Proteomes" id="UP000663836">
    <property type="component" value="Unassembled WGS sequence"/>
</dbReference>
<dbReference type="GO" id="GO:0016020">
    <property type="term" value="C:membrane"/>
    <property type="evidence" value="ECO:0007669"/>
    <property type="project" value="GOC"/>
</dbReference>
<evidence type="ECO:0000256" key="4">
    <source>
        <dbReference type="ARBA" id="ARBA00022801"/>
    </source>
</evidence>
<dbReference type="CDD" id="cd00842">
    <property type="entry name" value="MPP_ASMase"/>
    <property type="match status" value="1"/>
</dbReference>
<dbReference type="Gene3D" id="3.80.10.10">
    <property type="entry name" value="Ribonuclease Inhibitor"/>
    <property type="match status" value="2"/>
</dbReference>
<keyword evidence="2" id="KW-0433">Leucine-rich repeat</keyword>
<dbReference type="SUPFAM" id="SSF56300">
    <property type="entry name" value="Metallo-dependent phosphatases"/>
    <property type="match status" value="1"/>
</dbReference>
<proteinExistence type="inferred from homology"/>
<evidence type="ECO:0000256" key="5">
    <source>
        <dbReference type="ARBA" id="ARBA00023180"/>
    </source>
</evidence>
<evidence type="ECO:0000256" key="1">
    <source>
        <dbReference type="ARBA" id="ARBA00008234"/>
    </source>
</evidence>
<keyword evidence="5" id="KW-0325">Glycoprotein</keyword>
<feature type="region of interest" description="Disordered" evidence="6">
    <location>
        <begin position="1"/>
        <end position="25"/>
    </location>
</feature>
<dbReference type="InterPro" id="IPR001611">
    <property type="entry name" value="Leu-rich_rpt"/>
</dbReference>
<dbReference type="Pfam" id="PF00149">
    <property type="entry name" value="Metallophos"/>
    <property type="match status" value="1"/>
</dbReference>
<dbReference type="GO" id="GO:0061750">
    <property type="term" value="F:acid sphingomyelin phosphodiesterase activity"/>
    <property type="evidence" value="ECO:0007669"/>
    <property type="project" value="TreeGrafter"/>
</dbReference>
<evidence type="ECO:0000256" key="6">
    <source>
        <dbReference type="SAM" id="MobiDB-lite"/>
    </source>
</evidence>
<dbReference type="GO" id="GO:0005764">
    <property type="term" value="C:lysosome"/>
    <property type="evidence" value="ECO:0007669"/>
    <property type="project" value="TreeGrafter"/>
</dbReference>
<dbReference type="PANTHER" id="PTHR10340">
    <property type="entry name" value="SPHINGOMYELIN PHOSPHODIESTERASE"/>
    <property type="match status" value="1"/>
</dbReference>
<dbReference type="EMBL" id="CAJOBD010002842">
    <property type="protein sequence ID" value="CAF3911671.1"/>
    <property type="molecule type" value="Genomic_DNA"/>
</dbReference>
<organism evidence="8 9">
    <name type="scientific">Rotaria sordida</name>
    <dbReference type="NCBI Taxonomy" id="392033"/>
    <lineage>
        <taxon>Eukaryota</taxon>
        <taxon>Metazoa</taxon>
        <taxon>Spiralia</taxon>
        <taxon>Gnathifera</taxon>
        <taxon>Rotifera</taxon>
        <taxon>Eurotatoria</taxon>
        <taxon>Bdelloidea</taxon>
        <taxon>Philodinida</taxon>
        <taxon>Philodinidae</taxon>
        <taxon>Rotaria</taxon>
    </lineage>
</organism>
<evidence type="ECO:0000256" key="2">
    <source>
        <dbReference type="ARBA" id="ARBA00022614"/>
    </source>
</evidence>
<dbReference type="InterPro" id="IPR003591">
    <property type="entry name" value="Leu-rich_rpt_typical-subtyp"/>
</dbReference>
<evidence type="ECO:0000259" key="7">
    <source>
        <dbReference type="Pfam" id="PF00149"/>
    </source>
</evidence>
<comment type="similarity">
    <text evidence="1">Belongs to the acid sphingomyelinase family.</text>
</comment>
<name>A0A819IAD4_9BILA</name>
<protein>
    <recommendedName>
        <fullName evidence="7">Calcineurin-like phosphoesterase domain-containing protein</fullName>
    </recommendedName>
</protein>